<comment type="subcellular location">
    <subcellularLocation>
        <location evidence="1">Membrane</location>
        <topology evidence="1">Multi-pass membrane protein</topology>
    </subcellularLocation>
</comment>
<proteinExistence type="predicted"/>
<feature type="repeat" description="ANK" evidence="7">
    <location>
        <begin position="118"/>
        <end position="150"/>
    </location>
</feature>
<feature type="repeat" description="ANK" evidence="7">
    <location>
        <begin position="200"/>
        <end position="232"/>
    </location>
</feature>
<dbReference type="InterPro" id="IPR036770">
    <property type="entry name" value="Ankyrin_rpt-contain_sf"/>
</dbReference>
<dbReference type="PANTHER" id="PTHR24186">
    <property type="entry name" value="PROTEIN PHOSPHATASE 1 REGULATORY SUBUNIT"/>
    <property type="match status" value="1"/>
</dbReference>
<dbReference type="Pfam" id="PF13962">
    <property type="entry name" value="PGG"/>
    <property type="match status" value="1"/>
</dbReference>
<dbReference type="PANTHER" id="PTHR24186:SF53">
    <property type="entry name" value="PGG DOMAIN-CONTAINING PROTEIN"/>
    <property type="match status" value="1"/>
</dbReference>
<dbReference type="PROSITE" id="PS50088">
    <property type="entry name" value="ANK_REPEAT"/>
    <property type="match status" value="3"/>
</dbReference>
<evidence type="ECO:0000256" key="7">
    <source>
        <dbReference type="PROSITE-ProRule" id="PRU00023"/>
    </source>
</evidence>
<feature type="domain" description="PGG" evidence="9">
    <location>
        <begin position="415"/>
        <end position="525"/>
    </location>
</feature>
<dbReference type="InterPro" id="IPR026961">
    <property type="entry name" value="PGG_dom"/>
</dbReference>
<accession>A0A1R3G9H9</accession>
<comment type="caution">
    <text evidence="10">The sequence shown here is derived from an EMBL/GenBank/DDBJ whole genome shotgun (WGS) entry which is preliminary data.</text>
</comment>
<evidence type="ECO:0000256" key="2">
    <source>
        <dbReference type="ARBA" id="ARBA00022692"/>
    </source>
</evidence>
<protein>
    <recommendedName>
        <fullName evidence="9">PGG domain-containing protein</fullName>
    </recommendedName>
</protein>
<gene>
    <name evidence="10" type="ORF">CCACVL1_27607</name>
</gene>
<feature type="repeat" description="ANK" evidence="7">
    <location>
        <begin position="234"/>
        <end position="257"/>
    </location>
</feature>
<keyword evidence="11" id="KW-1185">Reference proteome</keyword>
<feature type="transmembrane region" description="Helical" evidence="8">
    <location>
        <begin position="532"/>
        <end position="552"/>
    </location>
</feature>
<dbReference type="STRING" id="210143.A0A1R3G9H9"/>
<reference evidence="10 11" key="1">
    <citation type="submission" date="2013-09" db="EMBL/GenBank/DDBJ databases">
        <title>Corchorus capsularis genome sequencing.</title>
        <authorList>
            <person name="Alam M."/>
            <person name="Haque M.S."/>
            <person name="Islam M.S."/>
            <person name="Emdad E.M."/>
            <person name="Islam M.M."/>
            <person name="Ahmed B."/>
            <person name="Halim A."/>
            <person name="Hossen Q.M.M."/>
            <person name="Hossain M.Z."/>
            <person name="Ahmed R."/>
            <person name="Khan M.M."/>
            <person name="Islam R."/>
            <person name="Rashid M.M."/>
            <person name="Khan S.A."/>
            <person name="Rahman M.S."/>
            <person name="Alam M."/>
        </authorList>
    </citation>
    <scope>NUCLEOTIDE SEQUENCE [LARGE SCALE GENOMIC DNA]</scope>
    <source>
        <strain evidence="11">cv. CVL-1</strain>
        <tissue evidence="10">Whole seedling</tissue>
    </source>
</reference>
<dbReference type="GO" id="GO:0005886">
    <property type="term" value="C:plasma membrane"/>
    <property type="evidence" value="ECO:0007669"/>
    <property type="project" value="TreeGrafter"/>
</dbReference>
<dbReference type="Gene3D" id="1.25.40.20">
    <property type="entry name" value="Ankyrin repeat-containing domain"/>
    <property type="match status" value="2"/>
</dbReference>
<organism evidence="10 11">
    <name type="scientific">Corchorus capsularis</name>
    <name type="common">Jute</name>
    <dbReference type="NCBI Taxonomy" id="210143"/>
    <lineage>
        <taxon>Eukaryota</taxon>
        <taxon>Viridiplantae</taxon>
        <taxon>Streptophyta</taxon>
        <taxon>Embryophyta</taxon>
        <taxon>Tracheophyta</taxon>
        <taxon>Spermatophyta</taxon>
        <taxon>Magnoliopsida</taxon>
        <taxon>eudicotyledons</taxon>
        <taxon>Gunneridae</taxon>
        <taxon>Pentapetalae</taxon>
        <taxon>rosids</taxon>
        <taxon>malvids</taxon>
        <taxon>Malvales</taxon>
        <taxon>Malvaceae</taxon>
        <taxon>Grewioideae</taxon>
        <taxon>Apeibeae</taxon>
        <taxon>Corchorus</taxon>
    </lineage>
</organism>
<evidence type="ECO:0000256" key="6">
    <source>
        <dbReference type="ARBA" id="ARBA00023136"/>
    </source>
</evidence>
<dbReference type="AlphaFoldDB" id="A0A1R3G9H9"/>
<dbReference type="Pfam" id="PF12796">
    <property type="entry name" value="Ank_2"/>
    <property type="match status" value="1"/>
</dbReference>
<evidence type="ECO:0000256" key="1">
    <source>
        <dbReference type="ARBA" id="ARBA00004141"/>
    </source>
</evidence>
<dbReference type="Gramene" id="OMO54758">
    <property type="protein sequence ID" value="OMO54758"/>
    <property type="gene ID" value="CCACVL1_27607"/>
</dbReference>
<sequence length="587" mass="64222">MTLMDDALYKAVGQGRIEEFHKYNGSQLVLLRTPNHNTVLHVYLATDPTQFRFAFKFRSFINTYGLRLNPHSSSVTAILNSMPKIAPYLQSRSGFTGTTFVEQILDKCPSLVVQANAKGQTPLHIAVKYGRFAIVEVLINRAKAVREDPEDPQGIEGAREMLRKMDHESNTALHIAAGNIGKLAMILDKFKSKAAHDGPHGRTALHAAAMAGDKRTMAIILEKKGYLTRKTDENGQTPLHYAAHLGSYGVVKLLLEKDPLAAYIADTKTEMTPILMAARQGHGKIVSEIMSRCPSCCEMVHTRGWNLLHFVAIRHTPPALIGYRVEAEAIGTNYASVRNLRDSKDALGFTPVEFSIASYGGNYGIMFKTTVMPKTKKVQIVNLFEEVLSGEVAGVPVGGINEDDNLRLISSYDSDFENARQAHLVVAGLIATVTFAAAITFPGGYKGDDGPEAQLQGTPILIRKAAFRAFVISNATATVLSFGAVALHFESALLKSKLPLKMSAGCTYYALYAAIAGFISGSYVVLQPSLPLAIVVCCIGFSFFCFKGFTKFLNHLPVMIRGMIVIRSSVLFLIGFIPLLFYVFLKD</sequence>
<evidence type="ECO:0000313" key="11">
    <source>
        <dbReference type="Proteomes" id="UP000188268"/>
    </source>
</evidence>
<keyword evidence="2 8" id="KW-0812">Transmembrane</keyword>
<dbReference type="PROSITE" id="PS50297">
    <property type="entry name" value="ANK_REP_REGION"/>
    <property type="match status" value="2"/>
</dbReference>
<keyword evidence="4 8" id="KW-1133">Transmembrane helix</keyword>
<evidence type="ECO:0000313" key="10">
    <source>
        <dbReference type="EMBL" id="OMO54758.1"/>
    </source>
</evidence>
<feature type="transmembrane region" description="Helical" evidence="8">
    <location>
        <begin position="424"/>
        <end position="445"/>
    </location>
</feature>
<dbReference type="SMART" id="SM00248">
    <property type="entry name" value="ANK"/>
    <property type="match status" value="5"/>
</dbReference>
<feature type="transmembrane region" description="Helical" evidence="8">
    <location>
        <begin position="465"/>
        <end position="487"/>
    </location>
</feature>
<feature type="transmembrane region" description="Helical" evidence="8">
    <location>
        <begin position="564"/>
        <end position="585"/>
    </location>
</feature>
<dbReference type="EMBL" id="AWWV01014885">
    <property type="protein sequence ID" value="OMO54758.1"/>
    <property type="molecule type" value="Genomic_DNA"/>
</dbReference>
<evidence type="ECO:0000256" key="5">
    <source>
        <dbReference type="ARBA" id="ARBA00023043"/>
    </source>
</evidence>
<dbReference type="InterPro" id="IPR002110">
    <property type="entry name" value="Ankyrin_rpt"/>
</dbReference>
<keyword evidence="3" id="KW-0677">Repeat</keyword>
<evidence type="ECO:0000256" key="3">
    <source>
        <dbReference type="ARBA" id="ARBA00022737"/>
    </source>
</evidence>
<evidence type="ECO:0000256" key="8">
    <source>
        <dbReference type="SAM" id="Phobius"/>
    </source>
</evidence>
<dbReference type="SUPFAM" id="SSF48403">
    <property type="entry name" value="Ankyrin repeat"/>
    <property type="match status" value="1"/>
</dbReference>
<dbReference type="OrthoDB" id="944730at2759"/>
<feature type="transmembrane region" description="Helical" evidence="8">
    <location>
        <begin position="508"/>
        <end position="526"/>
    </location>
</feature>
<name>A0A1R3G9H9_COCAP</name>
<dbReference type="Proteomes" id="UP000188268">
    <property type="component" value="Unassembled WGS sequence"/>
</dbReference>
<keyword evidence="6 8" id="KW-0472">Membrane</keyword>
<dbReference type="Pfam" id="PF13606">
    <property type="entry name" value="Ank_3"/>
    <property type="match status" value="1"/>
</dbReference>
<evidence type="ECO:0000259" key="9">
    <source>
        <dbReference type="Pfam" id="PF13962"/>
    </source>
</evidence>
<evidence type="ECO:0000256" key="4">
    <source>
        <dbReference type="ARBA" id="ARBA00022989"/>
    </source>
</evidence>
<keyword evidence="5 7" id="KW-0040">ANK repeat</keyword>
<dbReference type="OMA" id="NITCMDA"/>